<feature type="non-terminal residue" evidence="1">
    <location>
        <position position="78"/>
    </location>
</feature>
<comment type="caution">
    <text evidence="1">The sequence shown here is derived from an EMBL/GenBank/DDBJ whole genome shotgun (WGS) entry which is preliminary data.</text>
</comment>
<gene>
    <name evidence="1" type="ORF">G3M58_90150</name>
</gene>
<dbReference type="EMBL" id="JAAGMN010009767">
    <property type="protein sequence ID" value="NEE22418.1"/>
    <property type="molecule type" value="Genomic_DNA"/>
</dbReference>
<feature type="non-terminal residue" evidence="1">
    <location>
        <position position="1"/>
    </location>
</feature>
<reference evidence="1" key="1">
    <citation type="submission" date="2020-01" db="EMBL/GenBank/DDBJ databases">
        <title>Insect and environment-associated Actinomycetes.</title>
        <authorList>
            <person name="Currrie C."/>
            <person name="Chevrette M."/>
            <person name="Carlson C."/>
            <person name="Stubbendieck R."/>
            <person name="Wendt-Pienkowski E."/>
        </authorList>
    </citation>
    <scope>NUCLEOTIDE SEQUENCE</scope>
    <source>
        <strain evidence="1">SID7499</strain>
    </source>
</reference>
<organism evidence="1">
    <name type="scientific">Streptomyces sp. SID7499</name>
    <dbReference type="NCBI Taxonomy" id="2706086"/>
    <lineage>
        <taxon>Bacteria</taxon>
        <taxon>Bacillati</taxon>
        <taxon>Actinomycetota</taxon>
        <taxon>Actinomycetes</taxon>
        <taxon>Kitasatosporales</taxon>
        <taxon>Streptomycetaceae</taxon>
        <taxon>Streptomyces</taxon>
    </lineage>
</organism>
<name>A0A6G3XX73_9ACTN</name>
<accession>A0A6G3XX73</accession>
<sequence>AGGTVVIAYEQIGVIVVHSQNPAFGETIRRVRGVESAGATRTNPIVPQATKDVGSIAQPLTAEQAAAAAADAKAGEDP</sequence>
<proteinExistence type="predicted"/>
<protein>
    <submittedName>
        <fullName evidence="1">Peptidase S8</fullName>
    </submittedName>
</protein>
<evidence type="ECO:0000313" key="1">
    <source>
        <dbReference type="EMBL" id="NEE22418.1"/>
    </source>
</evidence>
<dbReference type="AlphaFoldDB" id="A0A6G3XX73"/>